<feature type="compositionally biased region" description="Low complexity" evidence="2">
    <location>
        <begin position="544"/>
        <end position="560"/>
    </location>
</feature>
<evidence type="ECO:0000313" key="3">
    <source>
        <dbReference type="EMBL" id="EFP78016.2"/>
    </source>
</evidence>
<dbReference type="RefSeq" id="XP_003322435.2">
    <property type="nucleotide sequence ID" value="XM_003322387.2"/>
</dbReference>
<dbReference type="InParanoid" id="E3K141"/>
<dbReference type="Gene3D" id="3.40.50.2060">
    <property type="match status" value="1"/>
</dbReference>
<dbReference type="GO" id="GO:0016192">
    <property type="term" value="P:vesicle-mediated transport"/>
    <property type="evidence" value="ECO:0000318"/>
    <property type="project" value="GO_Central"/>
</dbReference>
<reference evidence="4" key="2">
    <citation type="journal article" date="2011" name="Proc. Natl. Acad. Sci. U.S.A.">
        <title>Obligate biotrophy features unraveled by the genomic analysis of rust fungi.</title>
        <authorList>
            <person name="Duplessis S."/>
            <person name="Cuomo C.A."/>
            <person name="Lin Y.-C."/>
            <person name="Aerts A."/>
            <person name="Tisserant E."/>
            <person name="Veneault-Fourrey C."/>
            <person name="Joly D.L."/>
            <person name="Hacquard S."/>
            <person name="Amselem J."/>
            <person name="Cantarel B.L."/>
            <person name="Chiu R."/>
            <person name="Coutinho P.M."/>
            <person name="Feau N."/>
            <person name="Field M."/>
            <person name="Frey P."/>
            <person name="Gelhaye E."/>
            <person name="Goldberg J."/>
            <person name="Grabherr M.G."/>
            <person name="Kodira C.D."/>
            <person name="Kohler A."/>
            <person name="Kuees U."/>
            <person name="Lindquist E.A."/>
            <person name="Lucas S.M."/>
            <person name="Mago R."/>
            <person name="Mauceli E."/>
            <person name="Morin E."/>
            <person name="Murat C."/>
            <person name="Pangilinan J.L."/>
            <person name="Park R."/>
            <person name="Pearson M."/>
            <person name="Quesneville H."/>
            <person name="Rouhier N."/>
            <person name="Sakthikumar S."/>
            <person name="Salamov A.A."/>
            <person name="Schmutz J."/>
            <person name="Selles B."/>
            <person name="Shapiro H."/>
            <person name="Tanguay P."/>
            <person name="Tuskan G.A."/>
            <person name="Henrissat B."/>
            <person name="Van de Peer Y."/>
            <person name="Rouze P."/>
            <person name="Ellis J.G."/>
            <person name="Dodds P.N."/>
            <person name="Schein J.E."/>
            <person name="Zhong S."/>
            <person name="Hamelin R.C."/>
            <person name="Grigoriev I.V."/>
            <person name="Szabo L.J."/>
            <person name="Martin F."/>
        </authorList>
    </citation>
    <scope>NUCLEOTIDE SEQUENCE [LARGE SCALE GENOMIC DNA]</scope>
    <source>
        <strain evidence="4">CRL 75-36-700-3 / race SCCL</strain>
    </source>
</reference>
<dbReference type="InterPro" id="IPR043127">
    <property type="entry name" value="Sec-1-like_dom3a"/>
</dbReference>
<evidence type="ECO:0000256" key="1">
    <source>
        <dbReference type="ARBA" id="ARBA00009884"/>
    </source>
</evidence>
<dbReference type="Gene3D" id="3.90.830.10">
    <property type="entry name" value="Syntaxin Binding Protein 1, Chain A, domain 2"/>
    <property type="match status" value="1"/>
</dbReference>
<dbReference type="STRING" id="418459.E3K141"/>
<dbReference type="PIRSF" id="PIRSF005715">
    <property type="entry name" value="VPS45_Sec1"/>
    <property type="match status" value="1"/>
</dbReference>
<proteinExistence type="inferred from homology"/>
<protein>
    <recommendedName>
        <fullName evidence="5">Vacuolar protein sorting-associated protein 45</fullName>
    </recommendedName>
</protein>
<dbReference type="AlphaFoldDB" id="E3K141"/>
<dbReference type="InterPro" id="IPR027482">
    <property type="entry name" value="Sec1-like_dom2"/>
</dbReference>
<dbReference type="eggNOG" id="KOG1299">
    <property type="taxonomic scope" value="Eukaryota"/>
</dbReference>
<organism evidence="3 4">
    <name type="scientific">Puccinia graminis f. sp. tritici (strain CRL 75-36-700-3 / race SCCL)</name>
    <name type="common">Black stem rust fungus</name>
    <dbReference type="NCBI Taxonomy" id="418459"/>
    <lineage>
        <taxon>Eukaryota</taxon>
        <taxon>Fungi</taxon>
        <taxon>Dikarya</taxon>
        <taxon>Basidiomycota</taxon>
        <taxon>Pucciniomycotina</taxon>
        <taxon>Pucciniomycetes</taxon>
        <taxon>Pucciniales</taxon>
        <taxon>Pucciniaceae</taxon>
        <taxon>Puccinia</taxon>
    </lineage>
</organism>
<dbReference type="GO" id="GO:0000139">
    <property type="term" value="C:Golgi membrane"/>
    <property type="evidence" value="ECO:0000318"/>
    <property type="project" value="GO_Central"/>
</dbReference>
<dbReference type="FunCoup" id="E3K141">
    <property type="interactions" value="391"/>
</dbReference>
<feature type="region of interest" description="Disordered" evidence="2">
    <location>
        <begin position="530"/>
        <end position="560"/>
    </location>
</feature>
<evidence type="ECO:0008006" key="5">
    <source>
        <dbReference type="Google" id="ProtNLM"/>
    </source>
</evidence>
<dbReference type="KEGG" id="pgr:PGTG_03972"/>
<reference key="1">
    <citation type="submission" date="2007-01" db="EMBL/GenBank/DDBJ databases">
        <title>The Genome Sequence of Puccinia graminis f. sp. tritici Strain CRL 75-36-700-3.</title>
        <authorList>
            <consortium name="The Broad Institute Genome Sequencing Platform"/>
            <person name="Birren B."/>
            <person name="Lander E."/>
            <person name="Galagan J."/>
            <person name="Nusbaum C."/>
            <person name="Devon K."/>
            <person name="Cuomo C."/>
            <person name="Jaffe D."/>
            <person name="Butler J."/>
            <person name="Alvarez P."/>
            <person name="Gnerre S."/>
            <person name="Grabherr M."/>
            <person name="Mauceli E."/>
            <person name="Brockman W."/>
            <person name="Young S."/>
            <person name="LaButti K."/>
            <person name="Sykes S."/>
            <person name="DeCaprio D."/>
            <person name="Crawford M."/>
            <person name="Koehrsen M."/>
            <person name="Engels R."/>
            <person name="Montgomery P."/>
            <person name="Pearson M."/>
            <person name="Howarth C."/>
            <person name="Larson L."/>
            <person name="White J."/>
            <person name="Zeng Q."/>
            <person name="Kodira C."/>
            <person name="Yandava C."/>
            <person name="Alvarado L."/>
            <person name="O'Leary S."/>
            <person name="Szabo L."/>
            <person name="Dean R."/>
            <person name="Schein J."/>
        </authorList>
    </citation>
    <scope>NUCLEOTIDE SEQUENCE</scope>
    <source>
        <strain>CRL 75-36-700-3</strain>
    </source>
</reference>
<dbReference type="GeneID" id="10541325"/>
<keyword evidence="4" id="KW-1185">Reference proteome</keyword>
<dbReference type="Gene3D" id="1.25.40.60">
    <property type="match status" value="1"/>
</dbReference>
<dbReference type="Gene3D" id="3.40.50.1910">
    <property type="match status" value="1"/>
</dbReference>
<gene>
    <name evidence="3" type="ORF">PGTG_03972</name>
</gene>
<dbReference type="EMBL" id="DS178269">
    <property type="protein sequence ID" value="EFP78016.2"/>
    <property type="molecule type" value="Genomic_DNA"/>
</dbReference>
<dbReference type="VEuPathDB" id="FungiDB:PGTG_03972"/>
<dbReference type="HOGENOM" id="CLU_013933_3_0_1"/>
<accession>E3K141</accession>
<dbReference type="PANTHER" id="PTHR11679">
    <property type="entry name" value="VESICLE PROTEIN SORTING-ASSOCIATED"/>
    <property type="match status" value="1"/>
</dbReference>
<sequence length="720" mass="79308">MDLLKSIQNYINKMINQSPGIKVLLLDSDTTAIISLAATQSNLLEHEIYLTDSIANTNRDPMHHLKCICFLRPTAESLKAMEEELRNPRYKEYWLYFSNILKKSEIEMLAEADERELVREVQEYFADYAPITSSHFSLNLQPYNPPQNSHQPTTISLSSLVAQPTTPPAKKPSHRSLPLFGDSTSTWNISTGALERHVQCLSALCLSLKKKPVIRYAKMSKMAKKLGQELQYQMQSEHQLFDFRLTHPSPVLLILDRKHDPVSPLLTQWTYQAMVHEILGIDNGRVDLSGAPEIRAELKEIVLSTEQDPFFAKNLYANFGDLGASVKAYVSEYQTKTVSSKLVAGKIDTVQDMKRFLEEYPEHRKLSGNVSKHVSLVGELSRLVGELKLLEVSELEQSLAANESHGSDLKNVREMIASPQINTDAKLRLALLYALRYQKFNGNCIVGIVELLKQYSVSEQDARLVYVMLNFAGQEERQDDLFSNANFFSRGKSALKGLKGVENVYTQHTPPLVETVEQLLKGRLKETGYPILDPPADPAKNYHSSSSAANNQSSSAAAAQNLPTRPIEVVVFVVGGSTYEEARSIALLNDRLASGVGFSGPGPQPQLGARVILGGTYVHNSRTFLDWLRDLGTKYPEYTEPKPSLIASGSSQGDMSFGDGGFNLQLGNLSVNVGSGAGGSGVNGAGSRPVAAGLEEFGDAAVDGVRNLFGRVRKGVVGGF</sequence>
<dbReference type="Pfam" id="PF00995">
    <property type="entry name" value="Sec1"/>
    <property type="match status" value="1"/>
</dbReference>
<dbReference type="Proteomes" id="UP000008783">
    <property type="component" value="Unassembled WGS sequence"/>
</dbReference>
<dbReference type="InterPro" id="IPR043154">
    <property type="entry name" value="Sec-1-like_dom1"/>
</dbReference>
<dbReference type="OrthoDB" id="10266265at2759"/>
<name>E3K141_PUCGT</name>
<evidence type="ECO:0000256" key="2">
    <source>
        <dbReference type="SAM" id="MobiDB-lite"/>
    </source>
</evidence>
<evidence type="ECO:0000313" key="4">
    <source>
        <dbReference type="Proteomes" id="UP000008783"/>
    </source>
</evidence>
<comment type="similarity">
    <text evidence="1">Belongs to the STXBP/unc-18/SEC1 family.</text>
</comment>
<dbReference type="InterPro" id="IPR001619">
    <property type="entry name" value="Sec1-like"/>
</dbReference>
<dbReference type="InterPro" id="IPR036045">
    <property type="entry name" value="Sec1-like_sf"/>
</dbReference>
<dbReference type="GO" id="GO:0006886">
    <property type="term" value="P:intracellular protein transport"/>
    <property type="evidence" value="ECO:0000318"/>
    <property type="project" value="GO_Central"/>
</dbReference>
<dbReference type="SUPFAM" id="SSF56815">
    <property type="entry name" value="Sec1/munc18-like (SM) proteins"/>
    <property type="match status" value="1"/>
</dbReference>